<evidence type="ECO:0000256" key="1">
    <source>
        <dbReference type="ARBA" id="ARBA00022603"/>
    </source>
</evidence>
<evidence type="ECO:0000313" key="5">
    <source>
        <dbReference type="Proteomes" id="UP000092498"/>
    </source>
</evidence>
<evidence type="ECO:0000256" key="2">
    <source>
        <dbReference type="ARBA" id="ARBA00022679"/>
    </source>
</evidence>
<dbReference type="RefSeq" id="WP_066770119.1">
    <property type="nucleotide sequence ID" value="NZ_CP013244.1"/>
</dbReference>
<dbReference type="GO" id="GO:0008168">
    <property type="term" value="F:methyltransferase activity"/>
    <property type="evidence" value="ECO:0007669"/>
    <property type="project" value="UniProtKB-KW"/>
</dbReference>
<dbReference type="InterPro" id="IPR029063">
    <property type="entry name" value="SAM-dependent_MTases_sf"/>
</dbReference>
<evidence type="ECO:0000313" key="4">
    <source>
        <dbReference type="EMBL" id="ANP45954.1"/>
    </source>
</evidence>
<feature type="domain" description="Methyltransferase" evidence="3">
    <location>
        <begin position="46"/>
        <end position="137"/>
    </location>
</feature>
<dbReference type="Proteomes" id="UP000092498">
    <property type="component" value="Chromosome"/>
</dbReference>
<gene>
    <name evidence="4" type="ORF">ATE48_08485</name>
</gene>
<dbReference type="CDD" id="cd02440">
    <property type="entry name" value="AdoMet_MTases"/>
    <property type="match status" value="1"/>
</dbReference>
<keyword evidence="4" id="KW-0830">Ubiquinone</keyword>
<dbReference type="STRING" id="1759059.ATE48_08485"/>
<keyword evidence="2" id="KW-0808">Transferase</keyword>
<dbReference type="PANTHER" id="PTHR43861:SF1">
    <property type="entry name" value="TRANS-ACONITATE 2-METHYLTRANSFERASE"/>
    <property type="match status" value="1"/>
</dbReference>
<dbReference type="GO" id="GO:0032259">
    <property type="term" value="P:methylation"/>
    <property type="evidence" value="ECO:0007669"/>
    <property type="project" value="UniProtKB-KW"/>
</dbReference>
<dbReference type="InterPro" id="IPR041698">
    <property type="entry name" value="Methyltransf_25"/>
</dbReference>
<sequence>MPVDNARFWNRIARKYAKDPIADMEGYERTLAHTRRLLKSTDIAFEFGCGTGTSALKLAPSVVRLVASDISPEMIAIAREKAAAEACANVEFAVATPDAAPWPDASFDAAFGFNVLHLVPDRRAVLRGVHRLLKPGGLFISKTPALAEMNVFIRLLVPLMQAVGQAPYVAILSSKDYEREITENGFEIVESGKHGSANRDVRTFFVARKT</sequence>
<dbReference type="PANTHER" id="PTHR43861">
    <property type="entry name" value="TRANS-ACONITATE 2-METHYLTRANSFERASE-RELATED"/>
    <property type="match status" value="1"/>
</dbReference>
<keyword evidence="1" id="KW-0489">Methyltransferase</keyword>
<keyword evidence="5" id="KW-1185">Reference proteome</keyword>
<dbReference type="EMBL" id="CP013244">
    <property type="protein sequence ID" value="ANP45954.1"/>
    <property type="molecule type" value="Genomic_DNA"/>
</dbReference>
<accession>A0A1B1AHB6</accession>
<dbReference type="InParanoid" id="A0A1B1AHB6"/>
<dbReference type="Pfam" id="PF13649">
    <property type="entry name" value="Methyltransf_25"/>
    <property type="match status" value="1"/>
</dbReference>
<dbReference type="KEGG" id="cbot:ATE48_08485"/>
<dbReference type="SUPFAM" id="SSF53335">
    <property type="entry name" value="S-adenosyl-L-methionine-dependent methyltransferases"/>
    <property type="match status" value="1"/>
</dbReference>
<reference evidence="4 5" key="1">
    <citation type="submission" date="2015-11" db="EMBL/GenBank/DDBJ databases">
        <title>Whole-Genome Sequence of Candidatus Oderbacter manganicum from the National Park Lower Oder Valley, Germany.</title>
        <authorList>
            <person name="Braun B."/>
            <person name="Liere K."/>
            <person name="Szewzyk U."/>
        </authorList>
    </citation>
    <scope>NUCLEOTIDE SEQUENCE [LARGE SCALE GENOMIC DNA]</scope>
    <source>
        <strain evidence="4 5">OTSz_A_272</strain>
    </source>
</reference>
<protein>
    <submittedName>
        <fullName evidence="4">Ubiquinone biosynthesis protein UbiE</fullName>
    </submittedName>
</protein>
<evidence type="ECO:0000259" key="3">
    <source>
        <dbReference type="Pfam" id="PF13649"/>
    </source>
</evidence>
<organism evidence="4 5">
    <name type="scientific">Candidatus Viadribacter manganicus</name>
    <dbReference type="NCBI Taxonomy" id="1759059"/>
    <lineage>
        <taxon>Bacteria</taxon>
        <taxon>Pseudomonadati</taxon>
        <taxon>Pseudomonadota</taxon>
        <taxon>Alphaproteobacteria</taxon>
        <taxon>Hyphomonadales</taxon>
        <taxon>Hyphomonadaceae</taxon>
        <taxon>Candidatus Viadribacter</taxon>
    </lineage>
</organism>
<dbReference type="OrthoDB" id="5642573at2"/>
<dbReference type="AlphaFoldDB" id="A0A1B1AHB6"/>
<dbReference type="Gene3D" id="3.40.50.150">
    <property type="entry name" value="Vaccinia Virus protein VP39"/>
    <property type="match status" value="1"/>
</dbReference>
<proteinExistence type="predicted"/>
<name>A0A1B1AHB6_9PROT</name>